<dbReference type="NCBIfam" id="NF040570">
    <property type="entry name" value="guided_TnpB"/>
    <property type="match status" value="1"/>
</dbReference>
<feature type="domain" description="Cas12f1-like TNB" evidence="4">
    <location>
        <begin position="350"/>
        <end position="415"/>
    </location>
</feature>
<dbReference type="AlphaFoldDB" id="A0A8J6XCH0"/>
<dbReference type="RefSeq" id="WP_190826997.1">
    <property type="nucleotide sequence ID" value="NZ_CAWPPI010000039.1"/>
</dbReference>
<dbReference type="EMBL" id="JACXAE010000039">
    <property type="protein sequence ID" value="MBD2772449.1"/>
    <property type="molecule type" value="Genomic_DNA"/>
</dbReference>
<accession>A0A8J6XCH0</accession>
<comment type="caution">
    <text evidence="6">The sequence shown here is derived from an EMBL/GenBank/DDBJ whole genome shotgun (WGS) entry which is preliminary data.</text>
</comment>
<feature type="domain" description="Transposase putative helix-turn-helix" evidence="5">
    <location>
        <begin position="1"/>
        <end position="45"/>
    </location>
</feature>
<evidence type="ECO:0000313" key="7">
    <source>
        <dbReference type="Proteomes" id="UP000629098"/>
    </source>
</evidence>
<proteinExistence type="predicted"/>
<keyword evidence="7" id="KW-1185">Reference proteome</keyword>
<dbReference type="GO" id="GO:0003677">
    <property type="term" value="F:DNA binding"/>
    <property type="evidence" value="ECO:0007669"/>
    <property type="project" value="UniProtKB-KW"/>
</dbReference>
<keyword evidence="3" id="KW-0238">DNA-binding</keyword>
<organism evidence="6 7">
    <name type="scientific">Iningainema tapete BLCC-T55</name>
    <dbReference type="NCBI Taxonomy" id="2748662"/>
    <lineage>
        <taxon>Bacteria</taxon>
        <taxon>Bacillati</taxon>
        <taxon>Cyanobacteriota</taxon>
        <taxon>Cyanophyceae</taxon>
        <taxon>Nostocales</taxon>
        <taxon>Scytonemataceae</taxon>
        <taxon>Iningainema tapete</taxon>
    </lineage>
</organism>
<evidence type="ECO:0000256" key="2">
    <source>
        <dbReference type="ARBA" id="ARBA00022833"/>
    </source>
</evidence>
<protein>
    <submittedName>
        <fullName evidence="6">Transposase</fullName>
    </submittedName>
</protein>
<dbReference type="GO" id="GO:0046872">
    <property type="term" value="F:metal ion binding"/>
    <property type="evidence" value="ECO:0007669"/>
    <property type="project" value="UniProtKB-KW"/>
</dbReference>
<dbReference type="Proteomes" id="UP000629098">
    <property type="component" value="Unassembled WGS sequence"/>
</dbReference>
<evidence type="ECO:0000256" key="3">
    <source>
        <dbReference type="ARBA" id="ARBA00023125"/>
    </source>
</evidence>
<gene>
    <name evidence="6" type="ORF">ICL16_10260</name>
</gene>
<sequence>MLLNYQYRMYPDTNQKLELNEWLRTCRYWYNWQLGDRFDWWENNRTSINSCPLICSLPELRDNPDFYSQKKLLPIFKEDLRKIGHSGYLLDFKRVPSQTLQDVSKRVDEAFRRFVQGDSNGKKSGKPRFKNIASFRTMRFEGQAVTIERIEKDWLFLSISKLNGWLKVRLHRPLPDGFTLKNILVTKKADGWYCTIALEDPTVPVFNPDGIVSTWDNSIGIDAVLHENDYLATSEGEKLPSLKSFRKSQNRLAKVSRRKAIKKRGSAKRRKLAVIEAREHQRIARSRKDHAYKTAHKLVRTGKKVFFHEDLNILSLTKRNKAKKDDDGKFLPNGQSAKSGLNKSWLDASFGQFFTTLDYIASKAGAVTIKVKPAYTSQLLAYRDEFVFTDCSIRDYFDLQELLNVDRDINASINVKRVGLGLFPTIKSRRGKLVVTNSATASTSKEVLEVLRKLDTVSKSSVDGTPEAYTLSEGRV</sequence>
<dbReference type="Pfam" id="PF12323">
    <property type="entry name" value="HTH_OrfB_IS605"/>
    <property type="match status" value="1"/>
</dbReference>
<keyword evidence="1" id="KW-0479">Metal-binding</keyword>
<dbReference type="Pfam" id="PF07282">
    <property type="entry name" value="Cas12f1-like_TNB"/>
    <property type="match status" value="1"/>
</dbReference>
<evidence type="ECO:0000259" key="4">
    <source>
        <dbReference type="Pfam" id="PF07282"/>
    </source>
</evidence>
<reference evidence="6" key="1">
    <citation type="submission" date="2020-09" db="EMBL/GenBank/DDBJ databases">
        <title>Iningainema tapete sp. nov. (Scytonemataceae, Cyanobacteria) from greenhouses in central Florida (USA) produces two types of nodularin with biosynthetic potential for microcystin-LR and anabaenopeptins.</title>
        <authorList>
            <person name="Berthold D.E."/>
            <person name="Lefler F.W."/>
            <person name="Huang I.-S."/>
            <person name="Abdulla H."/>
            <person name="Zimba P.V."/>
            <person name="Laughinghouse H.D. IV."/>
        </authorList>
    </citation>
    <scope>NUCLEOTIDE SEQUENCE</scope>
    <source>
        <strain evidence="6">BLCCT55</strain>
    </source>
</reference>
<evidence type="ECO:0000256" key="1">
    <source>
        <dbReference type="ARBA" id="ARBA00022723"/>
    </source>
</evidence>
<evidence type="ECO:0000313" key="6">
    <source>
        <dbReference type="EMBL" id="MBD2772449.1"/>
    </source>
</evidence>
<evidence type="ECO:0000259" key="5">
    <source>
        <dbReference type="Pfam" id="PF12323"/>
    </source>
</evidence>
<name>A0A8J6XCH0_9CYAN</name>
<keyword evidence="2" id="KW-0862">Zinc</keyword>
<dbReference type="InterPro" id="IPR021027">
    <property type="entry name" value="Transposase_put_HTH"/>
</dbReference>
<dbReference type="InterPro" id="IPR010095">
    <property type="entry name" value="Cas12f1-like_TNB"/>
</dbReference>